<evidence type="ECO:0000313" key="1">
    <source>
        <dbReference type="EMBL" id="KAJ8007285.1"/>
    </source>
</evidence>
<proteinExistence type="predicted"/>
<gene>
    <name evidence="1" type="ORF">DPEC_G00115950</name>
</gene>
<organism evidence="1 2">
    <name type="scientific">Dallia pectoralis</name>
    <name type="common">Alaska blackfish</name>
    <dbReference type="NCBI Taxonomy" id="75939"/>
    <lineage>
        <taxon>Eukaryota</taxon>
        <taxon>Metazoa</taxon>
        <taxon>Chordata</taxon>
        <taxon>Craniata</taxon>
        <taxon>Vertebrata</taxon>
        <taxon>Euteleostomi</taxon>
        <taxon>Actinopterygii</taxon>
        <taxon>Neopterygii</taxon>
        <taxon>Teleostei</taxon>
        <taxon>Protacanthopterygii</taxon>
        <taxon>Esociformes</taxon>
        <taxon>Umbridae</taxon>
        <taxon>Dallia</taxon>
    </lineage>
</organism>
<accession>A0ACC2GV31</accession>
<sequence length="96" mass="10529">MRRACSLTELLGGGAFTQPSHSLDPAKLLYCDIVFNKCEVRPVLHLRVSAGHFQWGAREPRQGIGGHVPHVSDNSFYSRAAEWQCPPADSEVSGHS</sequence>
<comment type="caution">
    <text evidence="1">The sequence shown here is derived from an EMBL/GenBank/DDBJ whole genome shotgun (WGS) entry which is preliminary data.</text>
</comment>
<dbReference type="Proteomes" id="UP001157502">
    <property type="component" value="Chromosome 9"/>
</dbReference>
<name>A0ACC2GV31_DALPE</name>
<keyword evidence="2" id="KW-1185">Reference proteome</keyword>
<reference evidence="1" key="1">
    <citation type="submission" date="2021-05" db="EMBL/GenBank/DDBJ databases">
        <authorList>
            <person name="Pan Q."/>
            <person name="Jouanno E."/>
            <person name="Zahm M."/>
            <person name="Klopp C."/>
            <person name="Cabau C."/>
            <person name="Louis A."/>
            <person name="Berthelot C."/>
            <person name="Parey E."/>
            <person name="Roest Crollius H."/>
            <person name="Montfort J."/>
            <person name="Robinson-Rechavi M."/>
            <person name="Bouchez O."/>
            <person name="Lampietro C."/>
            <person name="Lopez Roques C."/>
            <person name="Donnadieu C."/>
            <person name="Postlethwait J."/>
            <person name="Bobe J."/>
            <person name="Dillon D."/>
            <person name="Chandos A."/>
            <person name="von Hippel F."/>
            <person name="Guiguen Y."/>
        </authorList>
    </citation>
    <scope>NUCLEOTIDE SEQUENCE</scope>
    <source>
        <strain evidence="1">YG-Jan2019</strain>
    </source>
</reference>
<evidence type="ECO:0000313" key="2">
    <source>
        <dbReference type="Proteomes" id="UP001157502"/>
    </source>
</evidence>
<protein>
    <submittedName>
        <fullName evidence="1">Uncharacterized protein</fullName>
    </submittedName>
</protein>
<dbReference type="EMBL" id="CM055736">
    <property type="protein sequence ID" value="KAJ8007285.1"/>
    <property type="molecule type" value="Genomic_DNA"/>
</dbReference>